<protein>
    <submittedName>
        <fullName evidence="1">Uncharacterized protein</fullName>
    </submittedName>
</protein>
<name>A0A454CLZ6_VIBHA</name>
<gene>
    <name evidence="1" type="ORF">VCHENC02_0559</name>
</gene>
<accession>A0A454CLZ6</accession>
<organism evidence="1 2">
    <name type="scientific">Vibrio harveyi</name>
    <name type="common">Beneckea harveyi</name>
    <dbReference type="NCBI Taxonomy" id="669"/>
    <lineage>
        <taxon>Bacteria</taxon>
        <taxon>Pseudomonadati</taxon>
        <taxon>Pseudomonadota</taxon>
        <taxon>Gammaproteobacteria</taxon>
        <taxon>Vibrionales</taxon>
        <taxon>Vibrionaceae</taxon>
        <taxon>Vibrio</taxon>
    </lineage>
</organism>
<evidence type="ECO:0000313" key="2">
    <source>
        <dbReference type="Proteomes" id="UP000008367"/>
    </source>
</evidence>
<sequence length="48" mass="5391">PTNFIATFAHCNDIFSLCHFINLTAAQALNNKGKRLFGSRSEHTAKKR</sequence>
<evidence type="ECO:0000313" key="1">
    <source>
        <dbReference type="EMBL" id="EKM20274.1"/>
    </source>
</evidence>
<feature type="non-terminal residue" evidence="1">
    <location>
        <position position="1"/>
    </location>
</feature>
<dbReference type="AlphaFoldDB" id="A0A454CLZ6"/>
<dbReference type="Proteomes" id="UP000008367">
    <property type="component" value="Unassembled WGS sequence"/>
</dbReference>
<proteinExistence type="predicted"/>
<comment type="caution">
    <text evidence="1">The sequence shown here is derived from an EMBL/GenBank/DDBJ whole genome shotgun (WGS) entry which is preliminary data.</text>
</comment>
<dbReference type="EMBL" id="AJSR01002933">
    <property type="protein sequence ID" value="EKM20274.1"/>
    <property type="molecule type" value="Genomic_DNA"/>
</dbReference>
<reference evidence="1 2" key="1">
    <citation type="submission" date="2012-10" db="EMBL/GenBank/DDBJ databases">
        <title>Genome sequence of Vibrio Cholerae HENC-02.</title>
        <authorList>
            <person name="Eppinger M."/>
            <person name="Hasan N.A."/>
            <person name="Sengamalay N."/>
            <person name="Hine E."/>
            <person name="Su Q."/>
            <person name="Daugherty S.C."/>
            <person name="Young S."/>
            <person name="Sadzewicz L."/>
            <person name="Tallon L."/>
            <person name="Cebula T.A."/>
            <person name="Ravel J."/>
            <person name="Colwell R.R."/>
        </authorList>
    </citation>
    <scope>NUCLEOTIDE SEQUENCE [LARGE SCALE GENOMIC DNA]</scope>
    <source>
        <strain evidence="1 2">HENC-02</strain>
    </source>
</reference>